<accession>A0A137P027</accession>
<organism evidence="1 2">
    <name type="scientific">Conidiobolus coronatus (strain ATCC 28846 / CBS 209.66 / NRRL 28638)</name>
    <name type="common">Delacroixia coronata</name>
    <dbReference type="NCBI Taxonomy" id="796925"/>
    <lineage>
        <taxon>Eukaryota</taxon>
        <taxon>Fungi</taxon>
        <taxon>Fungi incertae sedis</taxon>
        <taxon>Zoopagomycota</taxon>
        <taxon>Entomophthoromycotina</taxon>
        <taxon>Entomophthoromycetes</taxon>
        <taxon>Entomophthorales</taxon>
        <taxon>Ancylistaceae</taxon>
        <taxon>Conidiobolus</taxon>
    </lineage>
</organism>
<sequence length="104" mass="12211">AKEYNKDLESSKLVEPLPDCDDYKLKIRQKHRKQTIFYKCTSTVICNYIGRNSKDFGFNVCEQVIDRSVENKLSPKDTYVLLTESGCDEEAFTLKIMYSIDQYY</sequence>
<gene>
    <name evidence="1" type="ORF">CONCODRAFT_9431</name>
</gene>
<keyword evidence="2" id="KW-1185">Reference proteome</keyword>
<evidence type="ECO:0000313" key="1">
    <source>
        <dbReference type="EMBL" id="KXN68318.1"/>
    </source>
</evidence>
<dbReference type="AlphaFoldDB" id="A0A137P027"/>
<proteinExistence type="predicted"/>
<evidence type="ECO:0000313" key="2">
    <source>
        <dbReference type="Proteomes" id="UP000070444"/>
    </source>
</evidence>
<feature type="non-terminal residue" evidence="1">
    <location>
        <position position="1"/>
    </location>
</feature>
<dbReference type="EMBL" id="KQ964582">
    <property type="protein sequence ID" value="KXN68318.1"/>
    <property type="molecule type" value="Genomic_DNA"/>
</dbReference>
<name>A0A137P027_CONC2</name>
<protein>
    <submittedName>
        <fullName evidence="1">Uncharacterized protein</fullName>
    </submittedName>
</protein>
<reference evidence="1 2" key="1">
    <citation type="journal article" date="2015" name="Genome Biol. Evol.">
        <title>Phylogenomic analyses indicate that early fungi evolved digesting cell walls of algal ancestors of land plants.</title>
        <authorList>
            <person name="Chang Y."/>
            <person name="Wang S."/>
            <person name="Sekimoto S."/>
            <person name="Aerts A.L."/>
            <person name="Choi C."/>
            <person name="Clum A."/>
            <person name="LaButti K.M."/>
            <person name="Lindquist E.A."/>
            <person name="Yee Ngan C."/>
            <person name="Ohm R.A."/>
            <person name="Salamov A.A."/>
            <person name="Grigoriev I.V."/>
            <person name="Spatafora J.W."/>
            <person name="Berbee M.L."/>
        </authorList>
    </citation>
    <scope>NUCLEOTIDE SEQUENCE [LARGE SCALE GENOMIC DNA]</scope>
    <source>
        <strain evidence="1 2">NRRL 28638</strain>
    </source>
</reference>
<dbReference type="Proteomes" id="UP000070444">
    <property type="component" value="Unassembled WGS sequence"/>
</dbReference>